<dbReference type="PANTHER" id="PTHR11078">
    <property type="entry name" value="N UTILIZATION SUBSTANCE PROTEIN B-RELATED"/>
    <property type="match status" value="1"/>
</dbReference>
<dbReference type="Proteomes" id="UP000198948">
    <property type="component" value="Unassembled WGS sequence"/>
</dbReference>
<comment type="function">
    <text evidence="6">Involved in transcription antitermination. Required for transcription of ribosomal RNA (rRNA) genes. Binds specifically to the boxA antiterminator sequence of the ribosomal RNA (rrn) operons.</text>
</comment>
<dbReference type="NCBIfam" id="NF001223">
    <property type="entry name" value="PRK00202.1-1"/>
    <property type="match status" value="1"/>
</dbReference>
<keyword evidence="5 6" id="KW-0804">Transcription</keyword>
<dbReference type="Gene3D" id="1.10.940.10">
    <property type="entry name" value="NusB-like"/>
    <property type="match status" value="1"/>
</dbReference>
<name>A0A1H9TVZ1_9LACT</name>
<dbReference type="InterPro" id="IPR035926">
    <property type="entry name" value="NusB-like_sf"/>
</dbReference>
<evidence type="ECO:0000256" key="5">
    <source>
        <dbReference type="ARBA" id="ARBA00023163"/>
    </source>
</evidence>
<dbReference type="EMBL" id="FOHA01000017">
    <property type="protein sequence ID" value="SES01540.1"/>
    <property type="molecule type" value="Genomic_DNA"/>
</dbReference>
<evidence type="ECO:0000256" key="6">
    <source>
        <dbReference type="HAMAP-Rule" id="MF_00073"/>
    </source>
</evidence>
<dbReference type="GO" id="GO:0003723">
    <property type="term" value="F:RNA binding"/>
    <property type="evidence" value="ECO:0007669"/>
    <property type="project" value="UniProtKB-UniRule"/>
</dbReference>
<accession>A0A1H9TVZ1</accession>
<dbReference type="AlphaFoldDB" id="A0A1H9TVZ1"/>
<evidence type="ECO:0000256" key="4">
    <source>
        <dbReference type="ARBA" id="ARBA00023015"/>
    </source>
</evidence>
<evidence type="ECO:0000256" key="2">
    <source>
        <dbReference type="ARBA" id="ARBA00022814"/>
    </source>
</evidence>
<evidence type="ECO:0000313" key="8">
    <source>
        <dbReference type="EMBL" id="SES01540.1"/>
    </source>
</evidence>
<evidence type="ECO:0000256" key="1">
    <source>
        <dbReference type="ARBA" id="ARBA00005952"/>
    </source>
</evidence>
<dbReference type="SUPFAM" id="SSF48013">
    <property type="entry name" value="NusB-like"/>
    <property type="match status" value="1"/>
</dbReference>
<evidence type="ECO:0000313" key="9">
    <source>
        <dbReference type="Proteomes" id="UP000198948"/>
    </source>
</evidence>
<dbReference type="Pfam" id="PF01029">
    <property type="entry name" value="NusB"/>
    <property type="match status" value="1"/>
</dbReference>
<feature type="domain" description="NusB/RsmB/TIM44" evidence="7">
    <location>
        <begin position="5"/>
        <end position="135"/>
    </location>
</feature>
<evidence type="ECO:0000256" key="3">
    <source>
        <dbReference type="ARBA" id="ARBA00022884"/>
    </source>
</evidence>
<comment type="similarity">
    <text evidence="1 6">Belongs to the NusB family.</text>
</comment>
<protein>
    <recommendedName>
        <fullName evidence="6">Transcription antitermination protein NusB</fullName>
    </recommendedName>
    <alternativeName>
        <fullName evidence="6">Antitermination factor NusB</fullName>
    </alternativeName>
</protein>
<gene>
    <name evidence="6" type="primary">nusB</name>
    <name evidence="8" type="ORF">SAMN04488559_11734</name>
</gene>
<organism evidence="8 9">
    <name type="scientific">Isobaculum melis</name>
    <dbReference type="NCBI Taxonomy" id="142588"/>
    <lineage>
        <taxon>Bacteria</taxon>
        <taxon>Bacillati</taxon>
        <taxon>Bacillota</taxon>
        <taxon>Bacilli</taxon>
        <taxon>Lactobacillales</taxon>
        <taxon>Carnobacteriaceae</taxon>
        <taxon>Isobaculum</taxon>
    </lineage>
</organism>
<keyword evidence="3 6" id="KW-0694">RNA-binding</keyword>
<dbReference type="OrthoDB" id="9811381at2"/>
<sequence>MNRREMREKALQTLFQLETNEDLAIKDAIQTALLGEEDEVEDAIFEVPTYLEVLVSGVQANQAAIDEKIKAHLENWSMNRLAKVDLIIMRIAIFEICYIDNVPNRVALNEAIEVTKRYSDEKSRKFVNGLLAKVVDEIEA</sequence>
<dbReference type="InterPro" id="IPR006027">
    <property type="entry name" value="NusB_RsmB_TIM44"/>
</dbReference>
<dbReference type="PANTHER" id="PTHR11078:SF3">
    <property type="entry name" value="ANTITERMINATION NUSB DOMAIN-CONTAINING PROTEIN"/>
    <property type="match status" value="1"/>
</dbReference>
<dbReference type="GO" id="GO:0031564">
    <property type="term" value="P:transcription antitermination"/>
    <property type="evidence" value="ECO:0007669"/>
    <property type="project" value="UniProtKB-KW"/>
</dbReference>
<dbReference type="GO" id="GO:0005829">
    <property type="term" value="C:cytosol"/>
    <property type="evidence" value="ECO:0007669"/>
    <property type="project" value="TreeGrafter"/>
</dbReference>
<evidence type="ECO:0000259" key="7">
    <source>
        <dbReference type="Pfam" id="PF01029"/>
    </source>
</evidence>
<proteinExistence type="inferred from homology"/>
<keyword evidence="9" id="KW-1185">Reference proteome</keyword>
<dbReference type="HAMAP" id="MF_00073">
    <property type="entry name" value="NusB"/>
    <property type="match status" value="1"/>
</dbReference>
<dbReference type="NCBIfam" id="TIGR01951">
    <property type="entry name" value="nusB"/>
    <property type="match status" value="1"/>
</dbReference>
<dbReference type="GO" id="GO:0006353">
    <property type="term" value="P:DNA-templated transcription termination"/>
    <property type="evidence" value="ECO:0007669"/>
    <property type="project" value="UniProtKB-UniRule"/>
</dbReference>
<dbReference type="STRING" id="142588.SAMN04488559_11734"/>
<keyword evidence="2 6" id="KW-0889">Transcription antitermination</keyword>
<reference evidence="8 9" key="1">
    <citation type="submission" date="2016-10" db="EMBL/GenBank/DDBJ databases">
        <authorList>
            <person name="de Groot N.N."/>
        </authorList>
    </citation>
    <scope>NUCLEOTIDE SEQUENCE [LARGE SCALE GENOMIC DNA]</scope>
    <source>
        <strain evidence="8 9">DSM 13760</strain>
    </source>
</reference>
<keyword evidence="4 6" id="KW-0805">Transcription regulation</keyword>
<dbReference type="InterPro" id="IPR011605">
    <property type="entry name" value="NusB_fam"/>
</dbReference>